<dbReference type="PROSITE" id="PS00060">
    <property type="entry name" value="ADH_IRON_2"/>
    <property type="match status" value="1"/>
</dbReference>
<accession>H5SVN7</accession>
<feature type="domain" description="Fe-containing alcohol dehydrogenase-like C-terminal" evidence="5">
    <location>
        <begin position="186"/>
        <end position="372"/>
    </location>
</feature>
<name>H5SVN7_ACEAU</name>
<protein>
    <submittedName>
        <fullName evidence="6">Alcohol dehydrogenase</fullName>
    </submittedName>
</protein>
<dbReference type="GO" id="GO:0004022">
    <property type="term" value="F:alcohol dehydrogenase (NAD+) activity"/>
    <property type="evidence" value="ECO:0007669"/>
    <property type="project" value="TreeGrafter"/>
</dbReference>
<feature type="domain" description="Alcohol dehydrogenase iron-type/glycerol dehydrogenase GldA" evidence="4">
    <location>
        <begin position="11"/>
        <end position="175"/>
    </location>
</feature>
<evidence type="ECO:0000256" key="3">
    <source>
        <dbReference type="ARBA" id="ARBA00023027"/>
    </source>
</evidence>
<organism evidence="6">
    <name type="scientific">Acetithermum autotrophicum</name>
    <dbReference type="NCBI Taxonomy" id="1446466"/>
    <lineage>
        <taxon>Bacteria</taxon>
        <taxon>Candidatus Bipolaricaulota</taxon>
        <taxon>Candidatus Acetithermum</taxon>
    </lineage>
</organism>
<dbReference type="GO" id="GO:0046872">
    <property type="term" value="F:metal ion binding"/>
    <property type="evidence" value="ECO:0007669"/>
    <property type="project" value="InterPro"/>
</dbReference>
<dbReference type="InterPro" id="IPR001670">
    <property type="entry name" value="ADH_Fe/GldA"/>
</dbReference>
<comment type="similarity">
    <text evidence="1">Belongs to the iron-containing alcohol dehydrogenase family.</text>
</comment>
<dbReference type="SUPFAM" id="SSF56796">
    <property type="entry name" value="Dehydroquinate synthase-like"/>
    <property type="match status" value="1"/>
</dbReference>
<gene>
    <name evidence="6" type="ORF">HGMM_OP4C302</name>
</gene>
<dbReference type="AlphaFoldDB" id="H5SVN7"/>
<dbReference type="PANTHER" id="PTHR11496">
    <property type="entry name" value="ALCOHOL DEHYDROGENASE"/>
    <property type="match status" value="1"/>
</dbReference>
<reference evidence="6" key="1">
    <citation type="journal article" date="2005" name="Environ. Microbiol.">
        <title>Genetic and functional properties of uncultivated thermophilic crenarchaeotes from a subsurface gold mine as revealed by analysis of genome fragments.</title>
        <authorList>
            <person name="Nunoura T."/>
            <person name="Hirayama H."/>
            <person name="Takami H."/>
            <person name="Oida H."/>
            <person name="Nishi S."/>
            <person name="Shimamura S."/>
            <person name="Suzuki Y."/>
            <person name="Inagaki F."/>
            <person name="Takai K."/>
            <person name="Nealson K.H."/>
            <person name="Horikoshi K."/>
        </authorList>
    </citation>
    <scope>NUCLEOTIDE SEQUENCE</scope>
</reference>
<proteinExistence type="inferred from homology"/>
<dbReference type="InterPro" id="IPR039697">
    <property type="entry name" value="Alcohol_dehydrogenase_Fe"/>
</dbReference>
<evidence type="ECO:0000313" key="6">
    <source>
        <dbReference type="EMBL" id="BAL59666.1"/>
    </source>
</evidence>
<dbReference type="PROSITE" id="PS00913">
    <property type="entry name" value="ADH_IRON_1"/>
    <property type="match status" value="1"/>
</dbReference>
<dbReference type="Gene3D" id="3.40.50.1970">
    <property type="match status" value="1"/>
</dbReference>
<dbReference type="InterPro" id="IPR018211">
    <property type="entry name" value="ADH_Fe_CS"/>
</dbReference>
<dbReference type="FunFam" id="1.20.1090.10:FF:000001">
    <property type="entry name" value="Aldehyde-alcohol dehydrogenase"/>
    <property type="match status" value="1"/>
</dbReference>
<dbReference type="FunFam" id="3.40.50.1970:FF:000003">
    <property type="entry name" value="Alcohol dehydrogenase, iron-containing"/>
    <property type="match status" value="1"/>
</dbReference>
<dbReference type="Gene3D" id="1.20.1090.10">
    <property type="entry name" value="Dehydroquinate synthase-like - alpha domain"/>
    <property type="match status" value="1"/>
</dbReference>
<evidence type="ECO:0000259" key="5">
    <source>
        <dbReference type="Pfam" id="PF25137"/>
    </source>
</evidence>
<reference evidence="6" key="2">
    <citation type="journal article" date="2012" name="PLoS ONE">
        <title>A Deeply Branching Thermophilic Bacterium with an Ancient Acetyl-CoA Pathway Dominates a Subsurface Ecosystem.</title>
        <authorList>
            <person name="Takami H."/>
            <person name="Noguchi H."/>
            <person name="Takaki Y."/>
            <person name="Uchiyama I."/>
            <person name="Toyoda A."/>
            <person name="Nishi S."/>
            <person name="Chee G.-J."/>
            <person name="Arai W."/>
            <person name="Nunoura T."/>
            <person name="Itoh T."/>
            <person name="Hattori M."/>
            <person name="Takai K."/>
        </authorList>
    </citation>
    <scope>NUCLEOTIDE SEQUENCE</scope>
</reference>
<dbReference type="EMBL" id="AP011803">
    <property type="protein sequence ID" value="BAL59666.1"/>
    <property type="molecule type" value="Genomic_DNA"/>
</dbReference>
<dbReference type="CDD" id="cd08551">
    <property type="entry name" value="Fe-ADH"/>
    <property type="match status" value="1"/>
</dbReference>
<dbReference type="Pfam" id="PF25137">
    <property type="entry name" value="ADH_Fe_C"/>
    <property type="match status" value="1"/>
</dbReference>
<dbReference type="PANTHER" id="PTHR11496:SF102">
    <property type="entry name" value="ALCOHOL DEHYDROGENASE 4"/>
    <property type="match status" value="1"/>
</dbReference>
<dbReference type="Pfam" id="PF00465">
    <property type="entry name" value="Fe-ADH"/>
    <property type="match status" value="1"/>
</dbReference>
<evidence type="ECO:0000256" key="1">
    <source>
        <dbReference type="ARBA" id="ARBA00007358"/>
    </source>
</evidence>
<evidence type="ECO:0000256" key="2">
    <source>
        <dbReference type="ARBA" id="ARBA00023002"/>
    </source>
</evidence>
<keyword evidence="3" id="KW-0520">NAD</keyword>
<dbReference type="InterPro" id="IPR056798">
    <property type="entry name" value="ADH_Fe_C"/>
</dbReference>
<keyword evidence="2" id="KW-0560">Oxidoreductase</keyword>
<evidence type="ECO:0000259" key="4">
    <source>
        <dbReference type="Pfam" id="PF00465"/>
    </source>
</evidence>
<sequence>MQEAFFSFELPTRILFGVGALGNLRLEIDTRGWKSVLVVTDKGVRQAGLLDRLTAQLEGLDYAIYDGILPNPTVQCIEGARAHAQGRDLLIAIGGGSVIDSAKAINAVKTHGGSVLDYEGNDAVPGPCGPLIAIPTTAGTGSEVTFIAMVTVPERQQKLPLVSRYLAPTLAIIDPELTKTLPPRVTAHTGLDALTHAIETLVSISAQPISDLLALQAIKLISEHLPRAVKDGSDMTARASLSFAALIAGIAFNNGWVGLAHALAHALGGLYDLPHGLCCALALPATMEFNLEAQRAKYEQIARALGASSAEEGVARVRALMTEVGVPPRLCDTGVRESDVEKIVELALADGSVLFNPRQPSPEELRALMQKIL</sequence>